<feature type="domain" description="Peptidase M12B" evidence="15">
    <location>
        <begin position="10"/>
        <end position="103"/>
    </location>
</feature>
<dbReference type="InterPro" id="IPR050439">
    <property type="entry name" value="ADAMTS_ADAMTS-like"/>
</dbReference>
<dbReference type="Pfam" id="PF19236">
    <property type="entry name" value="ADAMTS_CR_3"/>
    <property type="match status" value="1"/>
</dbReference>
<dbReference type="Pfam" id="PF05986">
    <property type="entry name" value="ADAMTS_spacer1"/>
    <property type="match status" value="1"/>
</dbReference>
<keyword evidence="6 14" id="KW-0732">Signal</keyword>
<dbReference type="PROSITE" id="PS50215">
    <property type="entry name" value="ADAM_MEPRO"/>
    <property type="match status" value="1"/>
</dbReference>
<evidence type="ECO:0000256" key="10">
    <source>
        <dbReference type="ARBA" id="ARBA00023049"/>
    </source>
</evidence>
<keyword evidence="4" id="KW-0645">Protease</keyword>
<dbReference type="Pfam" id="PF17771">
    <property type="entry name" value="ADAMTS_CR_2"/>
    <property type="match status" value="1"/>
</dbReference>
<comment type="subcellular location">
    <subcellularLocation>
        <location evidence="1">Secreted</location>
        <location evidence="1">Extracellular space</location>
        <location evidence="1">Extracellular matrix</location>
    </subcellularLocation>
</comment>
<dbReference type="PANTHER" id="PTHR13723">
    <property type="entry name" value="ADAMTS A DISINTEGRIN AND METALLOPROTEASE WITH THROMBOSPONDIN MOTIFS PROTEASE"/>
    <property type="match status" value="1"/>
</dbReference>
<dbReference type="PROSITE" id="PS00028">
    <property type="entry name" value="ZINC_FINGER_C2H2_1"/>
    <property type="match status" value="1"/>
</dbReference>
<evidence type="ECO:0000256" key="8">
    <source>
        <dbReference type="ARBA" id="ARBA00022801"/>
    </source>
</evidence>
<dbReference type="PROSITE" id="PS50900">
    <property type="entry name" value="PLAC"/>
    <property type="match status" value="1"/>
</dbReference>
<evidence type="ECO:0000313" key="17">
    <source>
        <dbReference type="Proteomes" id="UP000694871"/>
    </source>
</evidence>
<dbReference type="Pfam" id="PF23178">
    <property type="entry name" value="ADAMTS_C"/>
    <property type="match status" value="1"/>
</dbReference>
<feature type="binding site" evidence="13">
    <location>
        <position position="40"/>
    </location>
    <ligand>
        <name>Zn(2+)</name>
        <dbReference type="ChEBI" id="CHEBI:29105"/>
        <note>catalytic</note>
    </ligand>
</feature>
<reference evidence="18" key="1">
    <citation type="submission" date="2025-08" db="UniProtKB">
        <authorList>
            <consortium name="RefSeq"/>
        </authorList>
    </citation>
    <scope>IDENTIFICATION</scope>
</reference>
<evidence type="ECO:0000256" key="9">
    <source>
        <dbReference type="ARBA" id="ARBA00022833"/>
    </source>
</evidence>
<dbReference type="InterPro" id="IPR056270">
    <property type="entry name" value="ADAMTS17/19_C"/>
</dbReference>
<keyword evidence="9 13" id="KW-0862">Zinc</keyword>
<keyword evidence="7" id="KW-0677">Repeat</keyword>
<keyword evidence="11 13" id="KW-1015">Disulfide bond</keyword>
<dbReference type="InterPro" id="IPR010909">
    <property type="entry name" value="PLAC"/>
</dbReference>
<accession>A0ABM1KTW9</accession>
<evidence type="ECO:0000256" key="11">
    <source>
        <dbReference type="ARBA" id="ARBA00023157"/>
    </source>
</evidence>
<dbReference type="InterPro" id="IPR045371">
    <property type="entry name" value="ADAMTS_CR_3"/>
</dbReference>
<dbReference type="InterPro" id="IPR000884">
    <property type="entry name" value="TSP1_rpt"/>
</dbReference>
<dbReference type="Gene3D" id="2.60.120.830">
    <property type="match status" value="1"/>
</dbReference>
<evidence type="ECO:0000256" key="12">
    <source>
        <dbReference type="ARBA" id="ARBA00023180"/>
    </source>
</evidence>
<dbReference type="InterPro" id="IPR024079">
    <property type="entry name" value="MetalloPept_cat_dom_sf"/>
</dbReference>
<dbReference type="SUPFAM" id="SSF82895">
    <property type="entry name" value="TSP-1 type 1 repeat"/>
    <property type="match status" value="4"/>
</dbReference>
<dbReference type="RefSeq" id="XP_015277156.1">
    <property type="nucleotide sequence ID" value="XM_015421670.1"/>
</dbReference>
<evidence type="ECO:0000256" key="3">
    <source>
        <dbReference type="ARBA" id="ARBA00022530"/>
    </source>
</evidence>
<evidence type="ECO:0000256" key="14">
    <source>
        <dbReference type="SAM" id="SignalP"/>
    </source>
</evidence>
<dbReference type="InterPro" id="IPR010294">
    <property type="entry name" value="ADAMTS_spacer1"/>
</dbReference>
<keyword evidence="10 18" id="KW-0482">Metalloprotease</keyword>
<dbReference type="InterPro" id="IPR001590">
    <property type="entry name" value="Peptidase_M12B"/>
</dbReference>
<feature type="chain" id="PRO_5046607995" evidence="14">
    <location>
        <begin position="21"/>
        <end position="705"/>
    </location>
</feature>
<dbReference type="InterPro" id="IPR041645">
    <property type="entry name" value="ADAMTS_CR_2"/>
</dbReference>
<dbReference type="PRINTS" id="PR01857">
    <property type="entry name" value="ADAMTSFAMILY"/>
</dbReference>
<comment type="caution">
    <text evidence="13">Lacks conserved residue(s) required for the propagation of feature annotation.</text>
</comment>
<evidence type="ECO:0000256" key="1">
    <source>
        <dbReference type="ARBA" id="ARBA00004498"/>
    </source>
</evidence>
<dbReference type="Pfam" id="PF01421">
    <property type="entry name" value="Reprolysin"/>
    <property type="match status" value="1"/>
</dbReference>
<evidence type="ECO:0000256" key="7">
    <source>
        <dbReference type="ARBA" id="ARBA00022737"/>
    </source>
</evidence>
<evidence type="ECO:0000259" key="16">
    <source>
        <dbReference type="PROSITE" id="PS50900"/>
    </source>
</evidence>
<dbReference type="InterPro" id="IPR036383">
    <property type="entry name" value="TSP1_rpt_sf"/>
</dbReference>
<evidence type="ECO:0000256" key="6">
    <source>
        <dbReference type="ARBA" id="ARBA00022729"/>
    </source>
</evidence>
<organism evidence="17 18">
    <name type="scientific">Gekko japonicus</name>
    <name type="common">Schlegel's Japanese gecko</name>
    <dbReference type="NCBI Taxonomy" id="146911"/>
    <lineage>
        <taxon>Eukaryota</taxon>
        <taxon>Metazoa</taxon>
        <taxon>Chordata</taxon>
        <taxon>Craniata</taxon>
        <taxon>Vertebrata</taxon>
        <taxon>Euteleostomi</taxon>
        <taxon>Lepidosauria</taxon>
        <taxon>Squamata</taxon>
        <taxon>Bifurcata</taxon>
        <taxon>Gekkota</taxon>
        <taxon>Gekkonidae</taxon>
        <taxon>Gekkoninae</taxon>
        <taxon>Gekko</taxon>
    </lineage>
</organism>
<feature type="domain" description="PLAC" evidence="16">
    <location>
        <begin position="658"/>
        <end position="697"/>
    </location>
</feature>
<keyword evidence="5 13" id="KW-0479">Metal-binding</keyword>
<feature type="active site" evidence="13">
    <location>
        <position position="41"/>
    </location>
</feature>
<protein>
    <submittedName>
        <fullName evidence="18">A disintegrin and metalloproteinase with thrombospondin motifs 17</fullName>
    </submittedName>
</protein>
<keyword evidence="12" id="KW-0325">Glycoprotein</keyword>
<evidence type="ECO:0000256" key="5">
    <source>
        <dbReference type="ARBA" id="ARBA00022723"/>
    </source>
</evidence>
<feature type="binding site" evidence="13">
    <location>
        <position position="50"/>
    </location>
    <ligand>
        <name>Zn(2+)</name>
        <dbReference type="ChEBI" id="CHEBI:29105"/>
        <note>catalytic</note>
    </ligand>
</feature>
<dbReference type="Gene3D" id="3.40.1620.60">
    <property type="match status" value="1"/>
</dbReference>
<dbReference type="Gene3D" id="3.40.390.10">
    <property type="entry name" value="Collagenase (Catalytic Domain)"/>
    <property type="match status" value="1"/>
</dbReference>
<dbReference type="InterPro" id="IPR013087">
    <property type="entry name" value="Znf_C2H2_type"/>
</dbReference>
<name>A0ABM1KTW9_GEKJA</name>
<feature type="signal peptide" evidence="14">
    <location>
        <begin position="1"/>
        <end position="20"/>
    </location>
</feature>
<dbReference type="SMART" id="SM00209">
    <property type="entry name" value="TSP1"/>
    <property type="match status" value="4"/>
</dbReference>
<gene>
    <name evidence="18" type="primary">ADAMTS17</name>
</gene>
<dbReference type="GeneID" id="107119208"/>
<sequence length="705" mass="78739">MKAFFLILPGIAYLGGICSAKRKCVLAEDNGLNLAFTIAHELGHNMGMSHDDDHASCTGRSHIMSGEWVKGRNPSDLSWSSCSRDDLEKFFKSKISSCLLVTDPRSRYAVRLPYKLPGMHYSADEQCQILFGTNATFCKNMEHLMCAGLWCLVEGDMSCKTKLDPPLDGTECGADKYMKDVEQKHTLPGPGGKNCRGANVEHTVCENLPCPKGVPTFRDQQCQSHDRYSNKKKNLWTAVIMDDKPCELYCSPIGKESPVLVSDRVVDGTPCGPYETDLCVHGKCQKIGCDGIIGSAAKEDRCGVCNGDGKTCKVVKGDFNHTKGMALKDSSKKSINSDWKIELPGEFQIAGTTVRYVRRGLWEKISAKGPTKIPLHLMVLLFHDQNYGIHYEYTIPVNYSAENRSEPETLQDSLYIWTHSGWEGCSVQCGGGERKTIVSCTRIVNKTMVLVNDSACQRVIRPDPQVRRCNVHPCQSRWVAGQWSPCSSTCAKGIQIREVTCVYQLQNGTYVATRDLYCLGPKPAPLQSCEGRDCLSIWEASEWSKCSSDCGRGIQKRTVTCTNSQGKCDAATRPRDEEDCEDHTGCYEWKTGDWSKCSSTCGKGLQSRVVQCMHKVTGRHGNECPVLSKPAAYRQCHQEACNEKINVNTITSPRLAALTYKCAGDQWTVYCRVIREKNLCQDMRWYQRCCQTCRDFYANKMQQKS</sequence>
<evidence type="ECO:0000256" key="2">
    <source>
        <dbReference type="ARBA" id="ARBA00022525"/>
    </source>
</evidence>
<dbReference type="PANTHER" id="PTHR13723:SF151">
    <property type="entry name" value="A DISINTEGRIN AND METALLOPROTEINASE WITH THROMBOSPONDIN MOTIFS 17"/>
    <property type="match status" value="1"/>
</dbReference>
<evidence type="ECO:0000256" key="4">
    <source>
        <dbReference type="ARBA" id="ARBA00022670"/>
    </source>
</evidence>
<keyword evidence="2" id="KW-0964">Secreted</keyword>
<evidence type="ECO:0000256" key="13">
    <source>
        <dbReference type="PROSITE-ProRule" id="PRU00276"/>
    </source>
</evidence>
<dbReference type="PROSITE" id="PS50092">
    <property type="entry name" value="TSP1"/>
    <property type="match status" value="4"/>
</dbReference>
<keyword evidence="17" id="KW-1185">Reference proteome</keyword>
<proteinExistence type="predicted"/>
<feature type="disulfide bond" evidence="13">
    <location>
        <begin position="18"/>
        <end position="98"/>
    </location>
</feature>
<dbReference type="Pfam" id="PF19030">
    <property type="entry name" value="TSP1_ADAMTS"/>
    <property type="match status" value="4"/>
</dbReference>
<evidence type="ECO:0000259" key="15">
    <source>
        <dbReference type="PROSITE" id="PS50215"/>
    </source>
</evidence>
<keyword evidence="3" id="KW-0272">Extracellular matrix</keyword>
<dbReference type="SUPFAM" id="SSF55486">
    <property type="entry name" value="Metalloproteases ('zincins'), catalytic domain"/>
    <property type="match status" value="1"/>
</dbReference>
<dbReference type="Proteomes" id="UP000694871">
    <property type="component" value="Unplaced"/>
</dbReference>
<keyword evidence="8" id="KW-0378">Hydrolase</keyword>
<dbReference type="InterPro" id="IPR013273">
    <property type="entry name" value="ADAMTS/ADAMTS-like"/>
</dbReference>
<dbReference type="Gene3D" id="2.20.100.10">
    <property type="entry name" value="Thrombospondin type-1 (TSP1) repeat"/>
    <property type="match status" value="4"/>
</dbReference>
<dbReference type="GO" id="GO:0008237">
    <property type="term" value="F:metallopeptidase activity"/>
    <property type="evidence" value="ECO:0007669"/>
    <property type="project" value="UniProtKB-KW"/>
</dbReference>
<feature type="binding site" evidence="13">
    <location>
        <position position="44"/>
    </location>
    <ligand>
        <name>Zn(2+)</name>
        <dbReference type="ChEBI" id="CHEBI:29105"/>
        <note>catalytic</note>
    </ligand>
</feature>
<evidence type="ECO:0000313" key="18">
    <source>
        <dbReference type="RefSeq" id="XP_015277156.1"/>
    </source>
</evidence>